<evidence type="ECO:0000313" key="2">
    <source>
        <dbReference type="EMBL" id="RKU47917.1"/>
    </source>
</evidence>
<name>A0A420YJ62_9PEZI</name>
<dbReference type="PANTHER" id="PTHR20371:SF1">
    <property type="entry name" value="ENOLASE-PHOSPHATASE E1"/>
    <property type="match status" value="1"/>
</dbReference>
<evidence type="ECO:0000313" key="3">
    <source>
        <dbReference type="Proteomes" id="UP000275385"/>
    </source>
</evidence>
<dbReference type="SUPFAM" id="SSF56784">
    <property type="entry name" value="HAD-like"/>
    <property type="match status" value="1"/>
</dbReference>
<evidence type="ECO:0000256" key="1">
    <source>
        <dbReference type="SAM" id="MobiDB-lite"/>
    </source>
</evidence>
<reference evidence="2 3" key="1">
    <citation type="submission" date="2018-08" db="EMBL/GenBank/DDBJ databases">
        <title>Draft genome of the lignicolous fungus Coniochaeta pulveracea.</title>
        <authorList>
            <person name="Borstlap C.J."/>
            <person name="De Witt R.N."/>
            <person name="Botha A."/>
            <person name="Volschenk H."/>
        </authorList>
    </citation>
    <scope>NUCLEOTIDE SEQUENCE [LARGE SCALE GENOMIC DNA]</scope>
    <source>
        <strain evidence="2 3">CAB683</strain>
    </source>
</reference>
<dbReference type="InterPro" id="IPR018824">
    <property type="entry name" value="Conidiation-specific_6"/>
</dbReference>
<dbReference type="Gene3D" id="1.10.720.60">
    <property type="match status" value="1"/>
</dbReference>
<dbReference type="STRING" id="177199.A0A420YJ62"/>
<dbReference type="PANTHER" id="PTHR20371">
    <property type="entry name" value="ENOLASE-PHOSPHATASE E1"/>
    <property type="match status" value="1"/>
</dbReference>
<dbReference type="Pfam" id="PF10346">
    <property type="entry name" value="Con-6"/>
    <property type="match status" value="1"/>
</dbReference>
<feature type="compositionally biased region" description="Basic and acidic residues" evidence="1">
    <location>
        <begin position="70"/>
        <end position="93"/>
    </location>
</feature>
<protein>
    <submittedName>
        <fullName evidence="2">Enolase-phosphatase E1</fullName>
    </submittedName>
</protein>
<dbReference type="Proteomes" id="UP000275385">
    <property type="component" value="Unassembled WGS sequence"/>
</dbReference>
<keyword evidence="3" id="KW-1185">Reference proteome</keyword>
<sequence length="93" mass="10531">MASQVKVILLDIEGTVCPLSFVRDVLFPYALQSLTLTLDSRWEDPEFTPYRDAFPVRGHKANLSNPNTSEESKENSRKVIEQLSDDSSKDKSK</sequence>
<comment type="caution">
    <text evidence="2">The sequence shown here is derived from an EMBL/GenBank/DDBJ whole genome shotgun (WGS) entry which is preliminary data.</text>
</comment>
<gene>
    <name evidence="2" type="primary">UTR4_2</name>
    <name evidence="2" type="ORF">DL546_009279</name>
</gene>
<dbReference type="AlphaFoldDB" id="A0A420YJ62"/>
<dbReference type="GO" id="GO:0043874">
    <property type="term" value="F:acireductone synthase activity"/>
    <property type="evidence" value="ECO:0007669"/>
    <property type="project" value="TreeGrafter"/>
</dbReference>
<dbReference type="GO" id="GO:0019509">
    <property type="term" value="P:L-methionine salvage from methylthioadenosine"/>
    <property type="evidence" value="ECO:0007669"/>
    <property type="project" value="TreeGrafter"/>
</dbReference>
<feature type="region of interest" description="Disordered" evidence="1">
    <location>
        <begin position="58"/>
        <end position="93"/>
    </location>
</feature>
<accession>A0A420YJ62</accession>
<dbReference type="InterPro" id="IPR036412">
    <property type="entry name" value="HAD-like_sf"/>
</dbReference>
<dbReference type="OrthoDB" id="5419162at2759"/>
<organism evidence="2 3">
    <name type="scientific">Coniochaeta pulveracea</name>
    <dbReference type="NCBI Taxonomy" id="177199"/>
    <lineage>
        <taxon>Eukaryota</taxon>
        <taxon>Fungi</taxon>
        <taxon>Dikarya</taxon>
        <taxon>Ascomycota</taxon>
        <taxon>Pezizomycotina</taxon>
        <taxon>Sordariomycetes</taxon>
        <taxon>Sordariomycetidae</taxon>
        <taxon>Coniochaetales</taxon>
        <taxon>Coniochaetaceae</taxon>
        <taxon>Coniochaeta</taxon>
    </lineage>
</organism>
<dbReference type="EMBL" id="QVQW01000007">
    <property type="protein sequence ID" value="RKU47917.1"/>
    <property type="molecule type" value="Genomic_DNA"/>
</dbReference>
<proteinExistence type="predicted"/>